<reference evidence="11" key="1">
    <citation type="submission" date="2013-08" db="EMBL/GenBank/DDBJ databases">
        <authorList>
            <person name="Mendez C."/>
            <person name="Richter M."/>
            <person name="Ferrer M."/>
            <person name="Sanchez J."/>
        </authorList>
    </citation>
    <scope>NUCLEOTIDE SEQUENCE</scope>
</reference>
<evidence type="ECO:0000313" key="11">
    <source>
        <dbReference type="EMBL" id="EQD54368.1"/>
    </source>
</evidence>
<accession>T1ACK7</accession>
<keyword evidence="8" id="KW-0460">Magnesium</keyword>
<dbReference type="GO" id="GO:0046872">
    <property type="term" value="F:metal ion binding"/>
    <property type="evidence" value="ECO:0007669"/>
    <property type="project" value="UniProtKB-KW"/>
</dbReference>
<sequence>SGKDPSKVDRSAAYAARYVAKNIVAARLAKRCEVQVSYAIGVAEPTSIMVDSFGTSRLSGEQLTALVRRHFDLTPYGLRQMLDLARPIYQKTAAYGHFGRNEPEFTWERTDRAEALAADAKSSKAA</sequence>
<keyword evidence="6" id="KW-0547">Nucleotide-binding</keyword>
<dbReference type="PANTHER" id="PTHR11964">
    <property type="entry name" value="S-ADENOSYLMETHIONINE SYNTHETASE"/>
    <property type="match status" value="1"/>
</dbReference>
<dbReference type="GO" id="GO:0006556">
    <property type="term" value="P:S-adenosylmethionine biosynthetic process"/>
    <property type="evidence" value="ECO:0007669"/>
    <property type="project" value="InterPro"/>
</dbReference>
<dbReference type="InterPro" id="IPR022630">
    <property type="entry name" value="S-AdoMet_synt_C"/>
</dbReference>
<dbReference type="SUPFAM" id="SSF55973">
    <property type="entry name" value="S-adenosylmethionine synthetase"/>
    <property type="match status" value="1"/>
</dbReference>
<comment type="caution">
    <text evidence="11">The sequence shown here is derived from an EMBL/GenBank/DDBJ whole genome shotgun (WGS) entry which is preliminary data.</text>
</comment>
<keyword evidence="4 11" id="KW-0808">Transferase</keyword>
<comment type="cofactor">
    <cofactor evidence="1">
        <name>Mg(2+)</name>
        <dbReference type="ChEBI" id="CHEBI:18420"/>
    </cofactor>
</comment>
<protein>
    <submittedName>
        <fullName evidence="11">S-adenosylmethionine synthetase</fullName>
        <ecNumber evidence="11">2.5.1.6</ecNumber>
    </submittedName>
</protein>
<dbReference type="InterPro" id="IPR022636">
    <property type="entry name" value="S-AdoMet_synthetase_sfam"/>
</dbReference>
<evidence type="ECO:0000256" key="3">
    <source>
        <dbReference type="ARBA" id="ARBA00022563"/>
    </source>
</evidence>
<comment type="similarity">
    <text evidence="2">Belongs to the AdoMet synthase family.</text>
</comment>
<feature type="domain" description="S-adenosylmethionine synthetase C-terminal" evidence="10">
    <location>
        <begin position="1"/>
        <end position="109"/>
    </location>
</feature>
<dbReference type="GO" id="GO:0004478">
    <property type="term" value="F:methionine adenosyltransferase activity"/>
    <property type="evidence" value="ECO:0007669"/>
    <property type="project" value="UniProtKB-EC"/>
</dbReference>
<evidence type="ECO:0000256" key="7">
    <source>
        <dbReference type="ARBA" id="ARBA00022840"/>
    </source>
</evidence>
<keyword evidence="9" id="KW-0630">Potassium</keyword>
<dbReference type="EC" id="2.5.1.6" evidence="11"/>
<evidence type="ECO:0000256" key="1">
    <source>
        <dbReference type="ARBA" id="ARBA00001946"/>
    </source>
</evidence>
<feature type="non-terminal residue" evidence="11">
    <location>
        <position position="1"/>
    </location>
</feature>
<dbReference type="GO" id="GO:0005524">
    <property type="term" value="F:ATP binding"/>
    <property type="evidence" value="ECO:0007669"/>
    <property type="project" value="UniProtKB-KW"/>
</dbReference>
<proteinExistence type="inferred from homology"/>
<dbReference type="InterPro" id="IPR002133">
    <property type="entry name" value="S-AdoMet_synthetase"/>
</dbReference>
<evidence type="ECO:0000256" key="5">
    <source>
        <dbReference type="ARBA" id="ARBA00022723"/>
    </source>
</evidence>
<organism evidence="11">
    <name type="scientific">mine drainage metagenome</name>
    <dbReference type="NCBI Taxonomy" id="410659"/>
    <lineage>
        <taxon>unclassified sequences</taxon>
        <taxon>metagenomes</taxon>
        <taxon>ecological metagenomes</taxon>
    </lineage>
</organism>
<keyword evidence="5" id="KW-0479">Metal-binding</keyword>
<dbReference type="EMBL" id="AUZX01008834">
    <property type="protein sequence ID" value="EQD54368.1"/>
    <property type="molecule type" value="Genomic_DNA"/>
</dbReference>
<dbReference type="Gene3D" id="3.30.300.10">
    <property type="match status" value="1"/>
</dbReference>
<gene>
    <name evidence="11" type="ORF">B1A_12208</name>
</gene>
<evidence type="ECO:0000259" key="10">
    <source>
        <dbReference type="Pfam" id="PF02773"/>
    </source>
</evidence>
<keyword evidence="3" id="KW-0554">One-carbon metabolism</keyword>
<dbReference type="Pfam" id="PF02773">
    <property type="entry name" value="S-AdoMet_synt_C"/>
    <property type="match status" value="1"/>
</dbReference>
<dbReference type="AlphaFoldDB" id="T1ACK7"/>
<dbReference type="GO" id="GO:0006730">
    <property type="term" value="P:one-carbon metabolic process"/>
    <property type="evidence" value="ECO:0007669"/>
    <property type="project" value="UniProtKB-KW"/>
</dbReference>
<evidence type="ECO:0000256" key="8">
    <source>
        <dbReference type="ARBA" id="ARBA00022842"/>
    </source>
</evidence>
<name>T1ACK7_9ZZZZ</name>
<keyword evidence="7" id="KW-0067">ATP-binding</keyword>
<evidence type="ECO:0000256" key="9">
    <source>
        <dbReference type="ARBA" id="ARBA00022958"/>
    </source>
</evidence>
<evidence type="ECO:0000256" key="4">
    <source>
        <dbReference type="ARBA" id="ARBA00022679"/>
    </source>
</evidence>
<dbReference type="FunFam" id="3.30.300.10:FF:000004">
    <property type="entry name" value="S-adenosylmethionine synthase"/>
    <property type="match status" value="1"/>
</dbReference>
<evidence type="ECO:0000256" key="6">
    <source>
        <dbReference type="ARBA" id="ARBA00022741"/>
    </source>
</evidence>
<reference evidence="11" key="2">
    <citation type="journal article" date="2014" name="ISME J.">
        <title>Microbial stratification in low pH oxic and suboxic macroscopic growths along an acid mine drainage.</title>
        <authorList>
            <person name="Mendez-Garcia C."/>
            <person name="Mesa V."/>
            <person name="Sprenger R.R."/>
            <person name="Richter M."/>
            <person name="Diez M.S."/>
            <person name="Solano J."/>
            <person name="Bargiela R."/>
            <person name="Golyshina O.V."/>
            <person name="Manteca A."/>
            <person name="Ramos J.L."/>
            <person name="Gallego J.R."/>
            <person name="Llorente I."/>
            <person name="Martins Dos Santos V.A."/>
            <person name="Jensen O.N."/>
            <person name="Pelaez A.I."/>
            <person name="Sanchez J."/>
            <person name="Ferrer M."/>
        </authorList>
    </citation>
    <scope>NUCLEOTIDE SEQUENCE</scope>
</reference>
<evidence type="ECO:0000256" key="2">
    <source>
        <dbReference type="ARBA" id="ARBA00009685"/>
    </source>
</evidence>